<sequence length="51" mass="5267">MPVRYSASAATGFLIYPGALVDPCVWAGPLTGGNYARVGCNLTLLLVLGVQ</sequence>
<accession>A0ABR6W8I1</accession>
<dbReference type="RefSeq" id="WP_186737895.1">
    <property type="nucleotide sequence ID" value="NZ_VFIA01000013.1"/>
</dbReference>
<reference evidence="1 2" key="1">
    <citation type="submission" date="2019-06" db="EMBL/GenBank/DDBJ databases">
        <title>Spirosoma utsteinense sp. nov. isolated from Antarctic ice-free soils.</title>
        <authorList>
            <person name="Tahon G."/>
        </authorList>
    </citation>
    <scope>NUCLEOTIDE SEQUENCE [LARGE SCALE GENOMIC DNA]</scope>
    <source>
        <strain evidence="1 2">LMG 31447</strain>
    </source>
</reference>
<dbReference type="EMBL" id="VFIA01000013">
    <property type="protein sequence ID" value="MBC3792100.1"/>
    <property type="molecule type" value="Genomic_DNA"/>
</dbReference>
<comment type="caution">
    <text evidence="1">The sequence shown here is derived from an EMBL/GenBank/DDBJ whole genome shotgun (WGS) entry which is preliminary data.</text>
</comment>
<dbReference type="Proteomes" id="UP000700732">
    <property type="component" value="Unassembled WGS sequence"/>
</dbReference>
<name>A0ABR6W8I1_9BACT</name>
<gene>
    <name evidence="1" type="ORF">FH603_2609</name>
</gene>
<evidence type="ECO:0000313" key="1">
    <source>
        <dbReference type="EMBL" id="MBC3792100.1"/>
    </source>
</evidence>
<keyword evidence="2" id="KW-1185">Reference proteome</keyword>
<evidence type="ECO:0000313" key="2">
    <source>
        <dbReference type="Proteomes" id="UP000700732"/>
    </source>
</evidence>
<protein>
    <submittedName>
        <fullName evidence="1">Uncharacterized protein</fullName>
    </submittedName>
</protein>
<proteinExistence type="predicted"/>
<organism evidence="1 2">
    <name type="scientific">Spirosoma utsteinense</name>
    <dbReference type="NCBI Taxonomy" id="2585773"/>
    <lineage>
        <taxon>Bacteria</taxon>
        <taxon>Pseudomonadati</taxon>
        <taxon>Bacteroidota</taxon>
        <taxon>Cytophagia</taxon>
        <taxon>Cytophagales</taxon>
        <taxon>Cytophagaceae</taxon>
        <taxon>Spirosoma</taxon>
    </lineage>
</organism>